<dbReference type="SUPFAM" id="SSF52172">
    <property type="entry name" value="CheY-like"/>
    <property type="match status" value="1"/>
</dbReference>
<feature type="domain" description="Sigma-54 factor interaction" evidence="7">
    <location>
        <begin position="140"/>
        <end position="370"/>
    </location>
</feature>
<evidence type="ECO:0000259" key="8">
    <source>
        <dbReference type="PROSITE" id="PS50110"/>
    </source>
</evidence>
<keyword evidence="6" id="KW-0597">Phosphoprotein</keyword>
<keyword evidence="5" id="KW-0804">Transcription</keyword>
<dbReference type="PROSITE" id="PS00675">
    <property type="entry name" value="SIGMA54_INTERACT_1"/>
    <property type="match status" value="1"/>
</dbReference>
<evidence type="ECO:0000313" key="9">
    <source>
        <dbReference type="EMBL" id="NIR74237.1"/>
    </source>
</evidence>
<dbReference type="InterPro" id="IPR001789">
    <property type="entry name" value="Sig_transdc_resp-reg_receiver"/>
</dbReference>
<proteinExistence type="predicted"/>
<name>A0AAE5CA68_9BACT</name>
<dbReference type="PANTHER" id="PTHR32071:SF117">
    <property type="entry name" value="PTS-DEPENDENT DIHYDROXYACETONE KINASE OPERON REGULATORY PROTEIN-RELATED"/>
    <property type="match status" value="1"/>
</dbReference>
<dbReference type="GO" id="GO:0005524">
    <property type="term" value="F:ATP binding"/>
    <property type="evidence" value="ECO:0007669"/>
    <property type="project" value="UniProtKB-KW"/>
</dbReference>
<dbReference type="SMART" id="SM00382">
    <property type="entry name" value="AAA"/>
    <property type="match status" value="1"/>
</dbReference>
<dbReference type="SMART" id="SM00448">
    <property type="entry name" value="REC"/>
    <property type="match status" value="1"/>
</dbReference>
<dbReference type="FunFam" id="3.40.50.300:FF:000006">
    <property type="entry name" value="DNA-binding transcriptional regulator NtrC"/>
    <property type="match status" value="1"/>
</dbReference>
<dbReference type="InterPro" id="IPR002078">
    <property type="entry name" value="Sigma_54_int"/>
</dbReference>
<protein>
    <submittedName>
        <fullName evidence="9">Sigma-54-dependent Fis family transcriptional regulator</fullName>
    </submittedName>
</protein>
<keyword evidence="1" id="KW-0547">Nucleotide-binding</keyword>
<sequence length="453" mass="49856">MTLVLVVDDVPAMAEQYAYDLQRVGGYDTLIAPGGASALDTLASEAVDCVILDLEMPGIDGFEVLRQMRERGEATPVIVYTGTGNYDRCVQAIKLGAYSFIDKAEPMERVVREVENALEHVRLVSEVEALRRDLGKESPLIGSSPAMRQLHDAIARLAPIPSPVLVAGESGSGKELVARELHRLSQHPDEPFVAINCAALPENLLESELFGHERGAFTGASRTRKGAFELARRGTLFLDEIGELPVPAQAKLLRVLEDGEVTRVGGERTIDTDARVVAATNRDLEAEVEARRFRQDLLYRLNVHVIHVPPLRDRLSDLPELAEHFVATTCSRFGVRRKKLDSDAIEILMAHDWKHNNVRELKNIVERMIIAADAETITAADVPVEVQGAGAPAGRGDSPRTFQAQKAEAERQIVIAALERNDWHITNTAAELGLADHSSLLKIMRRHGIQRPD</sequence>
<dbReference type="InterPro" id="IPR011006">
    <property type="entry name" value="CheY-like_superfamily"/>
</dbReference>
<dbReference type="SUPFAM" id="SSF52540">
    <property type="entry name" value="P-loop containing nucleoside triphosphate hydrolases"/>
    <property type="match status" value="1"/>
</dbReference>
<organism evidence="9 10">
    <name type="scientific">Candidatus Kutchimonas denitrificans</name>
    <dbReference type="NCBI Taxonomy" id="3056748"/>
    <lineage>
        <taxon>Bacteria</taxon>
        <taxon>Pseudomonadati</taxon>
        <taxon>Gemmatimonadota</taxon>
        <taxon>Gemmatimonadia</taxon>
        <taxon>Candidatus Palauibacterales</taxon>
        <taxon>Candidatus Palauibacteraceae</taxon>
        <taxon>Candidatus Kutchimonas</taxon>
    </lineage>
</organism>
<reference evidence="9 10" key="1">
    <citation type="submission" date="2020-01" db="EMBL/GenBank/DDBJ databases">
        <title>Genomes assembled from Gulf of Kutch pelagic sediment metagenomes.</title>
        <authorList>
            <person name="Chandrashekar M."/>
            <person name="Mahajan M.S."/>
            <person name="Dave K.J."/>
            <person name="Vatsa P."/>
            <person name="Nathani N.M."/>
        </authorList>
    </citation>
    <scope>NUCLEOTIDE SEQUENCE [LARGE SCALE GENOMIC DNA]</scope>
    <source>
        <strain evidence="9">KS3-K002</strain>
    </source>
</reference>
<dbReference type="Proteomes" id="UP000702544">
    <property type="component" value="Unassembled WGS sequence"/>
</dbReference>
<dbReference type="Pfam" id="PF00072">
    <property type="entry name" value="Response_reg"/>
    <property type="match status" value="1"/>
</dbReference>
<dbReference type="PROSITE" id="PS50110">
    <property type="entry name" value="RESPONSE_REGULATORY"/>
    <property type="match status" value="1"/>
</dbReference>
<feature type="domain" description="Response regulatory" evidence="8">
    <location>
        <begin position="3"/>
        <end position="118"/>
    </location>
</feature>
<dbReference type="Pfam" id="PF02954">
    <property type="entry name" value="HTH_8"/>
    <property type="match status" value="1"/>
</dbReference>
<evidence type="ECO:0000259" key="7">
    <source>
        <dbReference type="PROSITE" id="PS50045"/>
    </source>
</evidence>
<dbReference type="InterPro" id="IPR002197">
    <property type="entry name" value="HTH_Fis"/>
</dbReference>
<gene>
    <name evidence="9" type="ORF">GWO12_03860</name>
</gene>
<dbReference type="PROSITE" id="PS50045">
    <property type="entry name" value="SIGMA54_INTERACT_4"/>
    <property type="match status" value="1"/>
</dbReference>
<evidence type="ECO:0000256" key="5">
    <source>
        <dbReference type="ARBA" id="ARBA00023163"/>
    </source>
</evidence>
<evidence type="ECO:0000313" key="10">
    <source>
        <dbReference type="Proteomes" id="UP000702544"/>
    </source>
</evidence>
<dbReference type="Gene3D" id="1.10.8.60">
    <property type="match status" value="1"/>
</dbReference>
<dbReference type="InterPro" id="IPR058031">
    <property type="entry name" value="AAA_lid_NorR"/>
</dbReference>
<dbReference type="GO" id="GO:0000160">
    <property type="term" value="P:phosphorelay signal transduction system"/>
    <property type="evidence" value="ECO:0007669"/>
    <property type="project" value="InterPro"/>
</dbReference>
<dbReference type="Gene3D" id="3.40.50.300">
    <property type="entry name" value="P-loop containing nucleotide triphosphate hydrolases"/>
    <property type="match status" value="1"/>
</dbReference>
<evidence type="ECO:0000256" key="4">
    <source>
        <dbReference type="ARBA" id="ARBA00023125"/>
    </source>
</evidence>
<dbReference type="Gene3D" id="3.40.50.2300">
    <property type="match status" value="1"/>
</dbReference>
<dbReference type="InterPro" id="IPR025662">
    <property type="entry name" value="Sigma_54_int_dom_ATP-bd_1"/>
</dbReference>
<dbReference type="PANTHER" id="PTHR32071">
    <property type="entry name" value="TRANSCRIPTIONAL REGULATORY PROTEIN"/>
    <property type="match status" value="1"/>
</dbReference>
<dbReference type="Pfam" id="PF00158">
    <property type="entry name" value="Sigma54_activat"/>
    <property type="match status" value="1"/>
</dbReference>
<dbReference type="AlphaFoldDB" id="A0AAE5CA68"/>
<evidence type="ECO:0000256" key="1">
    <source>
        <dbReference type="ARBA" id="ARBA00022741"/>
    </source>
</evidence>
<evidence type="ECO:0000256" key="3">
    <source>
        <dbReference type="ARBA" id="ARBA00023015"/>
    </source>
</evidence>
<dbReference type="Pfam" id="PF25601">
    <property type="entry name" value="AAA_lid_14"/>
    <property type="match status" value="1"/>
</dbReference>
<keyword evidence="3" id="KW-0805">Transcription regulation</keyword>
<dbReference type="InterPro" id="IPR003593">
    <property type="entry name" value="AAA+_ATPase"/>
</dbReference>
<dbReference type="CDD" id="cd00009">
    <property type="entry name" value="AAA"/>
    <property type="match status" value="1"/>
</dbReference>
<dbReference type="Gene3D" id="1.10.10.60">
    <property type="entry name" value="Homeodomain-like"/>
    <property type="match status" value="1"/>
</dbReference>
<comment type="caution">
    <text evidence="9">The sequence shown here is derived from an EMBL/GenBank/DDBJ whole genome shotgun (WGS) entry which is preliminary data.</text>
</comment>
<evidence type="ECO:0000256" key="6">
    <source>
        <dbReference type="PROSITE-ProRule" id="PRU00169"/>
    </source>
</evidence>
<keyword evidence="2" id="KW-0067">ATP-binding</keyword>
<accession>A0AAE5CA68</accession>
<dbReference type="GO" id="GO:0006355">
    <property type="term" value="P:regulation of DNA-templated transcription"/>
    <property type="evidence" value="ECO:0007669"/>
    <property type="project" value="InterPro"/>
</dbReference>
<evidence type="ECO:0000256" key="2">
    <source>
        <dbReference type="ARBA" id="ARBA00022840"/>
    </source>
</evidence>
<dbReference type="InterPro" id="IPR027417">
    <property type="entry name" value="P-loop_NTPase"/>
</dbReference>
<keyword evidence="4" id="KW-0238">DNA-binding</keyword>
<dbReference type="GO" id="GO:0043565">
    <property type="term" value="F:sequence-specific DNA binding"/>
    <property type="evidence" value="ECO:0007669"/>
    <property type="project" value="InterPro"/>
</dbReference>
<feature type="modified residue" description="4-aspartylphosphate" evidence="6">
    <location>
        <position position="53"/>
    </location>
</feature>
<dbReference type="EMBL" id="JAACAK010000028">
    <property type="protein sequence ID" value="NIR74237.1"/>
    <property type="molecule type" value="Genomic_DNA"/>
</dbReference>